<reference evidence="2 3" key="1">
    <citation type="journal article" date="2016" name="J. Virol.">
        <title>Evolution and cryo-EM capsid structure of a North American bat adenovirus and its relationship to other mastadenoviruses.</title>
        <authorList>
            <person name="Hackenbrack N."/>
            <person name="Rogers M.B."/>
            <person name="Ashley R.E."/>
            <person name="Keel M.K."/>
            <person name="Kubiski S.V."/>
            <person name="Bryan J.A."/>
            <person name="Ghedin E."/>
            <person name="Holmes E.C."/>
            <person name="Hafenstein S.L."/>
            <person name="Allison A.B."/>
        </authorList>
    </citation>
    <scope>NUCLEOTIDE SEQUENCE [LARGE SCALE GENOMIC DNA]</scope>
    <source>
        <strain evidence="2">250-A</strain>
    </source>
</reference>
<feature type="region of interest" description="Disordered" evidence="1">
    <location>
        <begin position="167"/>
        <end position="226"/>
    </location>
</feature>
<dbReference type="EMBL" id="KX871230">
    <property type="protein sequence ID" value="APC26053.1"/>
    <property type="molecule type" value="Genomic_DNA"/>
</dbReference>
<accession>A0A1J0FAN1</accession>
<dbReference type="RefSeq" id="YP_009325331.1">
    <property type="nucleotide sequence ID" value="NC_031948.1"/>
</dbReference>
<dbReference type="GeneID" id="39105747"/>
<name>A0A1J0FAN1_9ADEN</name>
<dbReference type="KEGG" id="vg:39105747"/>
<organism evidence="2 3">
    <name type="scientific">Bat mastadenovirus G</name>
    <dbReference type="NCBI Taxonomy" id="2015376"/>
    <lineage>
        <taxon>Viruses</taxon>
        <taxon>Varidnaviria</taxon>
        <taxon>Bamfordvirae</taxon>
        <taxon>Preplasmiviricota</taxon>
        <taxon>Polisuviricotina</taxon>
        <taxon>Pharingeaviricetes</taxon>
        <taxon>Rowavirales</taxon>
        <taxon>Adenoviridae</taxon>
        <taxon>Mastadenovirus</taxon>
        <taxon>Mastadenovirus magnauris</taxon>
    </lineage>
</organism>
<evidence type="ECO:0000313" key="3">
    <source>
        <dbReference type="Proteomes" id="UP000204594"/>
    </source>
</evidence>
<feature type="region of interest" description="Disordered" evidence="1">
    <location>
        <begin position="24"/>
        <end position="52"/>
    </location>
</feature>
<protein>
    <submittedName>
        <fullName evidence="2">E1A</fullName>
    </submittedName>
</protein>
<evidence type="ECO:0000256" key="1">
    <source>
        <dbReference type="SAM" id="MobiDB-lite"/>
    </source>
</evidence>
<feature type="compositionally biased region" description="Pro residues" evidence="1">
    <location>
        <begin position="26"/>
        <end position="36"/>
    </location>
</feature>
<proteinExistence type="predicted"/>
<evidence type="ECO:0000313" key="2">
    <source>
        <dbReference type="EMBL" id="APC26053.1"/>
    </source>
</evidence>
<dbReference type="Proteomes" id="UP000204594">
    <property type="component" value="Segment"/>
</dbReference>
<dbReference type="OrthoDB" id="22413at10239"/>
<sequence length="226" mass="24287">MKLSVLASTVDLEDFVADLLEEWRPDLPPSRSPSPPTLHDLYDLSPSPPSPDVDVVVIDSESDTDTAPEACSRLSTPAVSPLPPISTSPAALTEDMLLCLEEMATFDGGDEVRSETSSFERWGASFEPDQGLHFGCLRCAFFQERGESSICGLCYLKALSEVPFQMPSRPGPPAASGELKRPCSTSSSESSLFSENKRACLDPGVSAPPAAEQTEPLDLSTKPRPR</sequence>
<keyword evidence="3" id="KW-1185">Reference proteome</keyword>
<feature type="compositionally biased region" description="Low complexity" evidence="1">
    <location>
        <begin position="184"/>
        <end position="194"/>
    </location>
</feature>